<name>A0AAN9BAE2_9CAEN</name>
<feature type="chain" id="PRO_5042833050" description="FAS1 domain-containing protein" evidence="1">
    <location>
        <begin position="17"/>
        <end position="291"/>
    </location>
</feature>
<organism evidence="3 4">
    <name type="scientific">Littorina saxatilis</name>
    <dbReference type="NCBI Taxonomy" id="31220"/>
    <lineage>
        <taxon>Eukaryota</taxon>
        <taxon>Metazoa</taxon>
        <taxon>Spiralia</taxon>
        <taxon>Lophotrochozoa</taxon>
        <taxon>Mollusca</taxon>
        <taxon>Gastropoda</taxon>
        <taxon>Caenogastropoda</taxon>
        <taxon>Littorinimorpha</taxon>
        <taxon>Littorinoidea</taxon>
        <taxon>Littorinidae</taxon>
        <taxon>Littorina</taxon>
    </lineage>
</organism>
<keyword evidence="4" id="KW-1185">Reference proteome</keyword>
<dbReference type="Gene3D" id="2.30.180.10">
    <property type="entry name" value="FAS1 domain"/>
    <property type="match status" value="2"/>
</dbReference>
<dbReference type="GO" id="GO:0007155">
    <property type="term" value="P:cell adhesion"/>
    <property type="evidence" value="ECO:0007669"/>
    <property type="project" value="TreeGrafter"/>
</dbReference>
<sequence length="291" mass="31251">MLRCVLAVCAVAAVYGQTDNLVQLATKIGATDLVKVVTQAGLADTLANKGPFTVFAPSNEAFARVPKRIIEELERNKTLLTDLLLYHVTNGKVLSTQLKNGQLAPSLFEKHDLRFNIYNEGKLITAEGSPVALADQQASNGVIHLLNKVIFPIPEGSVVDFVSRDPFVSTLLKAVVAANLVKTLEGGPFTVFAPTNEAFNRLPPGALDKLLANVTALAEVLTYHVVKGTVYAEGLTNGERVATVEGQDLSVRKMGPERVIINNAMVERADISVTNGVIHVINNVLIPPPKK</sequence>
<dbReference type="SUPFAM" id="SSF82153">
    <property type="entry name" value="FAS1 domain"/>
    <property type="match status" value="2"/>
</dbReference>
<feature type="signal peptide" evidence="1">
    <location>
        <begin position="1"/>
        <end position="16"/>
    </location>
</feature>
<evidence type="ECO:0000256" key="1">
    <source>
        <dbReference type="SAM" id="SignalP"/>
    </source>
</evidence>
<protein>
    <recommendedName>
        <fullName evidence="2">FAS1 domain-containing protein</fullName>
    </recommendedName>
</protein>
<comment type="caution">
    <text evidence="3">The sequence shown here is derived from an EMBL/GenBank/DDBJ whole genome shotgun (WGS) entry which is preliminary data.</text>
</comment>
<dbReference type="EMBL" id="JBAMIC010000010">
    <property type="protein sequence ID" value="KAK7101496.1"/>
    <property type="molecule type" value="Genomic_DNA"/>
</dbReference>
<dbReference type="GO" id="GO:0005615">
    <property type="term" value="C:extracellular space"/>
    <property type="evidence" value="ECO:0007669"/>
    <property type="project" value="TreeGrafter"/>
</dbReference>
<evidence type="ECO:0000259" key="2">
    <source>
        <dbReference type="PROSITE" id="PS50213"/>
    </source>
</evidence>
<dbReference type="PANTHER" id="PTHR10900:SF124">
    <property type="entry name" value="FI05614P"/>
    <property type="match status" value="1"/>
</dbReference>
<reference evidence="3 4" key="1">
    <citation type="submission" date="2024-02" db="EMBL/GenBank/DDBJ databases">
        <title>Chromosome-scale genome assembly of the rough periwinkle Littorina saxatilis.</title>
        <authorList>
            <person name="De Jode A."/>
            <person name="Faria R."/>
            <person name="Formenti G."/>
            <person name="Sims Y."/>
            <person name="Smith T.P."/>
            <person name="Tracey A."/>
            <person name="Wood J.M.D."/>
            <person name="Zagrodzka Z.B."/>
            <person name="Johannesson K."/>
            <person name="Butlin R.K."/>
            <person name="Leder E.H."/>
        </authorList>
    </citation>
    <scope>NUCLEOTIDE SEQUENCE [LARGE SCALE GENOMIC DNA]</scope>
    <source>
        <strain evidence="3">Snail1</strain>
        <tissue evidence="3">Muscle</tissue>
    </source>
</reference>
<dbReference type="InterPro" id="IPR036378">
    <property type="entry name" value="FAS1_dom_sf"/>
</dbReference>
<dbReference type="PROSITE" id="PS50213">
    <property type="entry name" value="FAS1"/>
    <property type="match status" value="2"/>
</dbReference>
<proteinExistence type="predicted"/>
<accession>A0AAN9BAE2</accession>
<feature type="domain" description="FAS1" evidence="2">
    <location>
        <begin position="155"/>
        <end position="285"/>
    </location>
</feature>
<dbReference type="SMART" id="SM00554">
    <property type="entry name" value="FAS1"/>
    <property type="match status" value="2"/>
</dbReference>
<dbReference type="Pfam" id="PF02469">
    <property type="entry name" value="Fasciclin"/>
    <property type="match status" value="2"/>
</dbReference>
<dbReference type="Proteomes" id="UP001374579">
    <property type="component" value="Unassembled WGS sequence"/>
</dbReference>
<dbReference type="PANTHER" id="PTHR10900">
    <property type="entry name" value="PERIOSTIN-RELATED"/>
    <property type="match status" value="1"/>
</dbReference>
<dbReference type="AlphaFoldDB" id="A0AAN9BAE2"/>
<dbReference type="GO" id="GO:0031012">
    <property type="term" value="C:extracellular matrix"/>
    <property type="evidence" value="ECO:0007669"/>
    <property type="project" value="TreeGrafter"/>
</dbReference>
<keyword evidence="1" id="KW-0732">Signal</keyword>
<evidence type="ECO:0000313" key="3">
    <source>
        <dbReference type="EMBL" id="KAK7101496.1"/>
    </source>
</evidence>
<evidence type="ECO:0000313" key="4">
    <source>
        <dbReference type="Proteomes" id="UP001374579"/>
    </source>
</evidence>
<dbReference type="GO" id="GO:0050839">
    <property type="term" value="F:cell adhesion molecule binding"/>
    <property type="evidence" value="ECO:0007669"/>
    <property type="project" value="TreeGrafter"/>
</dbReference>
<gene>
    <name evidence="3" type="ORF">V1264_019871</name>
</gene>
<dbReference type="InterPro" id="IPR050904">
    <property type="entry name" value="Adhesion/Biosynth-related"/>
</dbReference>
<dbReference type="FunFam" id="2.30.180.10:FF:000032">
    <property type="entry name" value="Fasciclin domain-containing protein, putative"/>
    <property type="match status" value="2"/>
</dbReference>
<dbReference type="InterPro" id="IPR000782">
    <property type="entry name" value="FAS1_domain"/>
</dbReference>
<dbReference type="GO" id="GO:0030198">
    <property type="term" value="P:extracellular matrix organization"/>
    <property type="evidence" value="ECO:0007669"/>
    <property type="project" value="TreeGrafter"/>
</dbReference>
<feature type="domain" description="FAS1" evidence="2">
    <location>
        <begin position="17"/>
        <end position="150"/>
    </location>
</feature>